<name>A0ACC8EMD9_9PEZI</name>
<keyword evidence="2" id="KW-1185">Reference proteome</keyword>
<organism evidence="1 2">
    <name type="scientific">Cenococcum geophilum 1.58</name>
    <dbReference type="NCBI Taxonomy" id="794803"/>
    <lineage>
        <taxon>Eukaryota</taxon>
        <taxon>Fungi</taxon>
        <taxon>Dikarya</taxon>
        <taxon>Ascomycota</taxon>
        <taxon>Pezizomycotina</taxon>
        <taxon>Dothideomycetes</taxon>
        <taxon>Pleosporomycetidae</taxon>
        <taxon>Gloniales</taxon>
        <taxon>Gloniaceae</taxon>
        <taxon>Cenococcum</taxon>
    </lineage>
</organism>
<dbReference type="EMBL" id="KV748261">
    <property type="protein sequence ID" value="OCK87401.1"/>
    <property type="molecule type" value="Genomic_DNA"/>
</dbReference>
<dbReference type="Proteomes" id="UP000250078">
    <property type="component" value="Unassembled WGS sequence"/>
</dbReference>
<evidence type="ECO:0000313" key="1">
    <source>
        <dbReference type="EMBL" id="OCK87401.1"/>
    </source>
</evidence>
<evidence type="ECO:0000313" key="2">
    <source>
        <dbReference type="Proteomes" id="UP000250078"/>
    </source>
</evidence>
<reference evidence="1 2" key="1">
    <citation type="journal article" date="2016" name="Nat. Commun.">
        <title>Ectomycorrhizal ecology is imprinted in the genome of the dominant symbiotic fungus Cenococcum geophilum.</title>
        <authorList>
            <consortium name="DOE Joint Genome Institute"/>
            <person name="Peter M."/>
            <person name="Kohler A."/>
            <person name="Ohm R.A."/>
            <person name="Kuo A."/>
            <person name="Krutzmann J."/>
            <person name="Morin E."/>
            <person name="Arend M."/>
            <person name="Barry K.W."/>
            <person name="Binder M."/>
            <person name="Choi C."/>
            <person name="Clum A."/>
            <person name="Copeland A."/>
            <person name="Grisel N."/>
            <person name="Haridas S."/>
            <person name="Kipfer T."/>
            <person name="LaButti K."/>
            <person name="Lindquist E."/>
            <person name="Lipzen A."/>
            <person name="Maire R."/>
            <person name="Meier B."/>
            <person name="Mihaltcheva S."/>
            <person name="Molinier V."/>
            <person name="Murat C."/>
            <person name="Poggeler S."/>
            <person name="Quandt C.A."/>
            <person name="Sperisen C."/>
            <person name="Tritt A."/>
            <person name="Tisserant E."/>
            <person name="Crous P.W."/>
            <person name="Henrissat B."/>
            <person name="Nehls U."/>
            <person name="Egli S."/>
            <person name="Spatafora J.W."/>
            <person name="Grigoriev I.V."/>
            <person name="Martin F.M."/>
        </authorList>
    </citation>
    <scope>NUCLEOTIDE SEQUENCE [LARGE SCALE GENOMIC DNA]</scope>
    <source>
        <strain evidence="1 2">1.58</strain>
    </source>
</reference>
<proteinExistence type="predicted"/>
<gene>
    <name evidence="1" type="ORF">K441DRAFT_355893</name>
</gene>
<protein>
    <submittedName>
        <fullName evidence="1">VIT-domain-containing protein</fullName>
    </submittedName>
</protein>
<sequence length="1070" mass="115368">MAGYICGFYYTIPSPNPWAYPSKTYIPQVSLESHTTILSTTSRTKLTQSFVNPSEKKGIKEIRYTFPLYDGVSIVGFTCRVGNRVILGQVKEKEKAKKVFQEAIAQGQTAGLLEQLPEASDVFTTSIGNIPAGAELIVEITYLGELKHDAEVDGVRFTIPTVIAPRYGNYPGELAEGLTKTANGKGIQITVDAEMAEGSFIQQMRSPSHPIAVTMGTTSVAPNLEPQMYRSSATLSLGSAELDTDFVLQIVAKDAQVPKAILETHPTIPNQRALMATLVPKFSLPPGKPEIVFICDRSGSMAGSRITSAVSALKVFLKSLPIGVKFNICSFGSSYSFLWKKSKSYSQSSLDEAVKHVQSFQANFGGTEMYQPMKAAIDQRFKDIPLEIMLLTDGEIWDQQTLFSYLNKEVIESKAPIRVFTLGIGNGVSHALIEGVARAGNGFSQAVGEGEKMDSKVVRMLKGSLTPHINDYTLEVKFEAEDDDFEIIEKVTDSLRVKLNITDKEMKANEEKKKPISLFDTSVDLDKEEPAAADDDSGETRYAHLPTLAVPNLLQAPHIIPSLFPFNRTTVYLLIGPESTQKKPKSVILRGTSAHGPLELEIPIQVQEAPSETIHQLAAKKAIAELEQGRGWITQAKDECGKLIKEKFESRFEDMMEREAVRLGVQFQVGGKWCSFVAVESNNRDDDSMTEVEWLDVPTTAEQQRRGKDIAESQTRGGLFGGSRGRGSHKKKKGMPAPAAQGNSASLFTFGSSAPAPGAPPTMAPSAYPGFGAFQGPAPPPPPAARMSSVGALGGSQTQSPAFGAGSGAVFGASAPLAPAQPSLFGQQRASSTAAFGMPAQPSLALPQVQATGFLPGAAQNSQLFGSSGSTISLFGCSAEPPALTYEDDSSNKAELASDMSKNLSAVLERGERLDTLADKSASLSSQSKMFSKPVSKQQLKFGGLFGGRAKSANISRKEEQAKEKKSIPSGPKLDVLIELQTFEGFWEWDVALFAVISVSEKQAEQVETQIGYGKQAVATALAVVFFERKLKGEKDAWELVVEKARGWLEGNIGEDGVHTLMEKVVALVG</sequence>
<accession>A0ACC8EMD9</accession>